<dbReference type="Pfam" id="PF03478">
    <property type="entry name" value="Beta-prop_KIB1-4"/>
    <property type="match status" value="1"/>
</dbReference>
<evidence type="ECO:0000313" key="3">
    <source>
        <dbReference type="Proteomes" id="UP001372338"/>
    </source>
</evidence>
<dbReference type="Proteomes" id="UP001372338">
    <property type="component" value="Unassembled WGS sequence"/>
</dbReference>
<keyword evidence="3" id="KW-1185">Reference proteome</keyword>
<feature type="domain" description="F-box" evidence="1">
    <location>
        <begin position="17"/>
        <end position="57"/>
    </location>
</feature>
<comment type="caution">
    <text evidence="2">The sequence shown here is derived from an EMBL/GenBank/DDBJ whole genome shotgun (WGS) entry which is preliminary data.</text>
</comment>
<dbReference type="AlphaFoldDB" id="A0AAN9IP22"/>
<protein>
    <recommendedName>
        <fullName evidence="1">F-box domain-containing protein</fullName>
    </recommendedName>
</protein>
<dbReference type="PANTHER" id="PTHR44259">
    <property type="entry name" value="OS07G0183000 PROTEIN-RELATED"/>
    <property type="match status" value="1"/>
</dbReference>
<proteinExistence type="predicted"/>
<dbReference type="SMART" id="SM00256">
    <property type="entry name" value="FBOX"/>
    <property type="match status" value="1"/>
</dbReference>
<dbReference type="EMBL" id="JAYWIO010000002">
    <property type="protein sequence ID" value="KAK7283627.1"/>
    <property type="molecule type" value="Genomic_DNA"/>
</dbReference>
<accession>A0AAN9IP22</accession>
<dbReference type="InterPro" id="IPR050942">
    <property type="entry name" value="F-box_BR-signaling"/>
</dbReference>
<gene>
    <name evidence="2" type="ORF">RIF29_13268</name>
</gene>
<dbReference type="InterPro" id="IPR005174">
    <property type="entry name" value="KIB1-4_b-propeller"/>
</dbReference>
<reference evidence="2 3" key="1">
    <citation type="submission" date="2024-01" db="EMBL/GenBank/DDBJ databases">
        <title>The genomes of 5 underutilized Papilionoideae crops provide insights into root nodulation and disease resistanc.</title>
        <authorList>
            <person name="Yuan L."/>
        </authorList>
    </citation>
    <scope>NUCLEOTIDE SEQUENCE [LARGE SCALE GENOMIC DNA]</scope>
    <source>
        <strain evidence="2">ZHUSHIDOU_FW_LH</strain>
        <tissue evidence="2">Leaf</tissue>
    </source>
</reference>
<evidence type="ECO:0000259" key="1">
    <source>
        <dbReference type="SMART" id="SM00256"/>
    </source>
</evidence>
<dbReference type="PANTHER" id="PTHR44259:SF93">
    <property type="entry name" value="PROTEIN, PUTATIVE (DUF295)-RELATED"/>
    <property type="match status" value="1"/>
</dbReference>
<name>A0AAN9IP22_CROPI</name>
<organism evidence="2 3">
    <name type="scientific">Crotalaria pallida</name>
    <name type="common">Smooth rattlebox</name>
    <name type="synonym">Crotalaria striata</name>
    <dbReference type="NCBI Taxonomy" id="3830"/>
    <lineage>
        <taxon>Eukaryota</taxon>
        <taxon>Viridiplantae</taxon>
        <taxon>Streptophyta</taxon>
        <taxon>Embryophyta</taxon>
        <taxon>Tracheophyta</taxon>
        <taxon>Spermatophyta</taxon>
        <taxon>Magnoliopsida</taxon>
        <taxon>eudicotyledons</taxon>
        <taxon>Gunneridae</taxon>
        <taxon>Pentapetalae</taxon>
        <taxon>rosids</taxon>
        <taxon>fabids</taxon>
        <taxon>Fabales</taxon>
        <taxon>Fabaceae</taxon>
        <taxon>Papilionoideae</taxon>
        <taxon>50 kb inversion clade</taxon>
        <taxon>genistoids sensu lato</taxon>
        <taxon>core genistoids</taxon>
        <taxon>Crotalarieae</taxon>
        <taxon>Crotalaria</taxon>
    </lineage>
</organism>
<dbReference type="SUPFAM" id="SSF81383">
    <property type="entry name" value="F-box domain"/>
    <property type="match status" value="1"/>
</dbReference>
<dbReference type="InterPro" id="IPR036047">
    <property type="entry name" value="F-box-like_dom_sf"/>
</dbReference>
<evidence type="ECO:0000313" key="2">
    <source>
        <dbReference type="EMBL" id="KAK7283627.1"/>
    </source>
</evidence>
<dbReference type="Pfam" id="PF12937">
    <property type="entry name" value="F-box-like"/>
    <property type="match status" value="1"/>
</dbReference>
<sequence>MATLADDTTTSSQWSLLPYDILHEITLRIDKPRDYVRLGAVCKGWLSFVHRNFNQKHLLHIYQNNPLLLIPSASPQESRGLYNITQGIVYDQFQIHLPHKRCCGSSYGWLFFVEKVNDSTMELILLNPFLGYGAKPIKLPPLKFCAYEHEVNIMDEYGVCKAILSKDPWTSPDDYEVVAMYGTFGELAHYKAGDNFWSYAEKMDRQVFADVIFYKDLILAVDRYNWIVKFTLEQVERGIIRTTNYNTSPWYLKWHTIHEQLPFGRPFYAGNAYFAEDSRGDLLLARRYYRNKNELEAQEDDQEQIANTKEFKVYKLYFSSKKLKMKMFPTKKLYGETLFVGDNHSISVPTSKYPCLRPNSIYYTDDYIDVYKRNLGFGTCDTGVFSIKHGSFGENFVPTFSTKDKPPPIFVVPR</sequence>
<dbReference type="InterPro" id="IPR001810">
    <property type="entry name" value="F-box_dom"/>
</dbReference>